<dbReference type="PANTHER" id="PTHR13806">
    <property type="entry name" value="FLOTILLIN-RELATED"/>
    <property type="match status" value="1"/>
</dbReference>
<reference evidence="3" key="1">
    <citation type="submission" date="2023-07" db="EMBL/GenBank/DDBJ databases">
        <title>draft genome sequence of fig (Ficus carica).</title>
        <authorList>
            <person name="Takahashi T."/>
            <person name="Nishimura K."/>
        </authorList>
    </citation>
    <scope>NUCLEOTIDE SEQUENCE</scope>
</reference>
<dbReference type="Proteomes" id="UP001187192">
    <property type="component" value="Unassembled WGS sequence"/>
</dbReference>
<keyword evidence="1" id="KW-1003">Cell membrane</keyword>
<feature type="region of interest" description="Disordered" evidence="2">
    <location>
        <begin position="1"/>
        <end position="20"/>
    </location>
</feature>
<protein>
    <recommendedName>
        <fullName evidence="1">Flotillin-like</fullName>
    </recommendedName>
</protein>
<organism evidence="3 4">
    <name type="scientific">Ficus carica</name>
    <name type="common">Common fig</name>
    <dbReference type="NCBI Taxonomy" id="3494"/>
    <lineage>
        <taxon>Eukaryota</taxon>
        <taxon>Viridiplantae</taxon>
        <taxon>Streptophyta</taxon>
        <taxon>Embryophyta</taxon>
        <taxon>Tracheophyta</taxon>
        <taxon>Spermatophyta</taxon>
        <taxon>Magnoliopsida</taxon>
        <taxon>eudicotyledons</taxon>
        <taxon>Gunneridae</taxon>
        <taxon>Pentapetalae</taxon>
        <taxon>rosids</taxon>
        <taxon>fabids</taxon>
        <taxon>Rosales</taxon>
        <taxon>Moraceae</taxon>
        <taxon>Ficeae</taxon>
        <taxon>Ficus</taxon>
    </lineage>
</organism>
<gene>
    <name evidence="3" type="ORF">TIFTF001_025117</name>
</gene>
<comment type="subcellular location">
    <subcellularLocation>
        <location evidence="1">Cell membrane</location>
        <topology evidence="1">Lipid-anchor</topology>
    </subcellularLocation>
    <subcellularLocation>
        <location evidence="1">Membrane</location>
        <location evidence="1">Caveola</location>
    </subcellularLocation>
</comment>
<name>A0AA88AYI4_FICCA</name>
<keyword evidence="1" id="KW-0472">Membrane</keyword>
<dbReference type="PANTHER" id="PTHR13806:SF31">
    <property type="entry name" value="FLOTILLIN-LIKE PROTEIN 1-RELATED"/>
    <property type="match status" value="1"/>
</dbReference>
<dbReference type="AlphaFoldDB" id="A0AA88AYI4"/>
<evidence type="ECO:0000313" key="4">
    <source>
        <dbReference type="Proteomes" id="UP001187192"/>
    </source>
</evidence>
<evidence type="ECO:0000256" key="1">
    <source>
        <dbReference type="RuleBase" id="RU366054"/>
    </source>
</evidence>
<dbReference type="InterPro" id="IPR027705">
    <property type="entry name" value="Flotillin_fam"/>
</dbReference>
<sequence length="137" mass="14993">MQKLPAAYTVQEANREPYEQQRAADANLYGKQKDAEAQRASTEASAFAKQQAADSDLYAKKKETEGIIAIANAESIYLNTLMMQLGGNYLAPLVTRQQIGRRSFTYGMLAPLLKTVHEQTGMLPPAWLGSLPEANGS</sequence>
<dbReference type="GO" id="GO:0005901">
    <property type="term" value="C:caveola"/>
    <property type="evidence" value="ECO:0007669"/>
    <property type="project" value="UniProtKB-SubCell"/>
</dbReference>
<evidence type="ECO:0000256" key="2">
    <source>
        <dbReference type="SAM" id="MobiDB-lite"/>
    </source>
</evidence>
<proteinExistence type="inferred from homology"/>
<keyword evidence="4" id="KW-1185">Reference proteome</keyword>
<comment type="caution">
    <text evidence="3">The sequence shown here is derived from an EMBL/GenBank/DDBJ whole genome shotgun (WGS) entry which is preliminary data.</text>
</comment>
<dbReference type="EMBL" id="BTGU01000061">
    <property type="protein sequence ID" value="GMN55996.1"/>
    <property type="molecule type" value="Genomic_DNA"/>
</dbReference>
<evidence type="ECO:0000313" key="3">
    <source>
        <dbReference type="EMBL" id="GMN55996.1"/>
    </source>
</evidence>
<comment type="similarity">
    <text evidence="1">Belongs to the band 7/mec-2 family. Flotillin subfamily.</text>
</comment>
<accession>A0AA88AYI4</accession>